<dbReference type="EMBL" id="VDFM01000008">
    <property type="protein sequence ID" value="MQS52861.1"/>
    <property type="molecule type" value="Genomic_DNA"/>
</dbReference>
<gene>
    <name evidence="3" type="ORF">FHL02_07485</name>
</gene>
<feature type="region of interest" description="Disordered" evidence="1">
    <location>
        <begin position="196"/>
        <end position="215"/>
    </location>
</feature>
<evidence type="ECO:0000313" key="4">
    <source>
        <dbReference type="Proteomes" id="UP000380386"/>
    </source>
</evidence>
<dbReference type="OrthoDB" id="9803892at2"/>
<organism evidence="3 4">
    <name type="scientific">Companilactobacillus mishanensis</name>
    <dbReference type="NCBI Taxonomy" id="2486008"/>
    <lineage>
        <taxon>Bacteria</taxon>
        <taxon>Bacillati</taxon>
        <taxon>Bacillota</taxon>
        <taxon>Bacilli</taxon>
        <taxon>Lactobacillales</taxon>
        <taxon>Lactobacillaceae</taxon>
        <taxon>Companilactobacillus</taxon>
    </lineage>
</organism>
<feature type="domain" description="NAD(P)-binding" evidence="2">
    <location>
        <begin position="8"/>
        <end position="192"/>
    </location>
</feature>
<evidence type="ECO:0000313" key="3">
    <source>
        <dbReference type="EMBL" id="MQS52861.1"/>
    </source>
</evidence>
<protein>
    <submittedName>
        <fullName evidence="3">NAD-dependent dehydratase</fullName>
    </submittedName>
</protein>
<dbReference type="Proteomes" id="UP000380386">
    <property type="component" value="Unassembled WGS sequence"/>
</dbReference>
<sequence length="215" mass="23872">MADILILGANGQIAQLSENIFLDSTGDNMKLYLRHADRLRDRASQYDDRIELIDGDTTDVDKLVGSMKDIDMVYANLAGDNLKEQAESIVKAMHASDKTRLVWISTIGIYDEVPGKFGEWNNKTLADYLPNYAAGAKVLEDSDLDYTIIRPAYLTNKDEVDYEVTQKGESFKGTEVSRKSIAQIVVDIAQDPSKFSKASIGVNKPNTDGDKPSWV</sequence>
<dbReference type="InterPro" id="IPR036291">
    <property type="entry name" value="NAD(P)-bd_dom_sf"/>
</dbReference>
<dbReference type="SUPFAM" id="SSF51735">
    <property type="entry name" value="NAD(P)-binding Rossmann-fold domains"/>
    <property type="match status" value="1"/>
</dbReference>
<dbReference type="Gene3D" id="3.40.50.720">
    <property type="entry name" value="NAD(P)-binding Rossmann-like Domain"/>
    <property type="match status" value="1"/>
</dbReference>
<dbReference type="InterPro" id="IPR016040">
    <property type="entry name" value="NAD(P)-bd_dom"/>
</dbReference>
<dbReference type="AlphaFoldDB" id="A0A5P0ZIE6"/>
<proteinExistence type="predicted"/>
<dbReference type="Pfam" id="PF13460">
    <property type="entry name" value="NAD_binding_10"/>
    <property type="match status" value="1"/>
</dbReference>
<evidence type="ECO:0000259" key="2">
    <source>
        <dbReference type="Pfam" id="PF13460"/>
    </source>
</evidence>
<dbReference type="PANTHER" id="PTHR15020">
    <property type="entry name" value="FLAVIN REDUCTASE-RELATED"/>
    <property type="match status" value="1"/>
</dbReference>
<comment type="caution">
    <text evidence="3">The sequence shown here is derived from an EMBL/GenBank/DDBJ whole genome shotgun (WGS) entry which is preliminary data.</text>
</comment>
<accession>A0A5P0ZIE6</accession>
<reference evidence="3 4" key="1">
    <citation type="journal article" date="2019" name="Syst. Appl. Microbiol.">
        <title>Polyphasic characterization of two novel Lactobacillus spp. isolated from blown salami packages: Description of Lactobacillus halodurans sp. nov. and Lactobacillus salsicarnum sp. nov.</title>
        <authorList>
            <person name="Schuster J.A."/>
            <person name="Klingl A."/>
            <person name="Vogel R.F."/>
            <person name="Ehrmann M.A."/>
        </authorList>
    </citation>
    <scope>NUCLEOTIDE SEQUENCE [LARGE SCALE GENOMIC DNA]</scope>
    <source>
        <strain evidence="3 4">TMW 1.2118</strain>
    </source>
</reference>
<dbReference type="RefSeq" id="WP_153383432.1">
    <property type="nucleotide sequence ID" value="NZ_VDFM01000008.1"/>
</dbReference>
<name>A0A5P0ZIE6_9LACO</name>
<evidence type="ECO:0000256" key="1">
    <source>
        <dbReference type="SAM" id="MobiDB-lite"/>
    </source>
</evidence>
<dbReference type="PANTHER" id="PTHR15020:SF50">
    <property type="entry name" value="UPF0659 PROTEIN YMR090W"/>
    <property type="match status" value="1"/>
</dbReference>